<dbReference type="InterPro" id="IPR010982">
    <property type="entry name" value="Lambda_DNA-bd_dom_sf"/>
</dbReference>
<dbReference type="OrthoDB" id="9154356at2"/>
<dbReference type="CDD" id="cd00093">
    <property type="entry name" value="HTH_XRE"/>
    <property type="match status" value="1"/>
</dbReference>
<evidence type="ECO:0000313" key="2">
    <source>
        <dbReference type="EMBL" id="SDX08675.1"/>
    </source>
</evidence>
<dbReference type="AlphaFoldDB" id="A0A1H2YUD2"/>
<protein>
    <submittedName>
        <fullName evidence="2">HTH-type transcriptional regulator / antitoxin HipB</fullName>
    </submittedName>
</protein>
<keyword evidence="3" id="KW-1185">Reference proteome</keyword>
<feature type="domain" description="HTH cro/C1-type" evidence="1">
    <location>
        <begin position="15"/>
        <end position="69"/>
    </location>
</feature>
<dbReference type="EMBL" id="FNOM01000005">
    <property type="protein sequence ID" value="SDX08675.1"/>
    <property type="molecule type" value="Genomic_DNA"/>
</dbReference>
<dbReference type="Gene3D" id="1.10.260.40">
    <property type="entry name" value="lambda repressor-like DNA-binding domains"/>
    <property type="match status" value="1"/>
</dbReference>
<proteinExistence type="predicted"/>
<name>A0A1H2YUD2_9RHOB</name>
<dbReference type="SMART" id="SM00530">
    <property type="entry name" value="HTH_XRE"/>
    <property type="match status" value="1"/>
</dbReference>
<accession>A0A1H2YUD2</accession>
<organism evidence="2 3">
    <name type="scientific">Roseicitreum antarcticum</name>
    <dbReference type="NCBI Taxonomy" id="564137"/>
    <lineage>
        <taxon>Bacteria</taxon>
        <taxon>Pseudomonadati</taxon>
        <taxon>Pseudomonadota</taxon>
        <taxon>Alphaproteobacteria</taxon>
        <taxon>Rhodobacterales</taxon>
        <taxon>Paracoccaceae</taxon>
        <taxon>Roseicitreum</taxon>
    </lineage>
</organism>
<dbReference type="STRING" id="564137.SAMN04488238_105137"/>
<sequence length="83" mass="9240">MDQIARTTQDIGHVLRQARKAKGLTQSELAHRAGVWQRTVSNIETSASGAKVDTIFDLLAALDLEIHIVPRSKMKPDDLEDIF</sequence>
<dbReference type="Pfam" id="PF01381">
    <property type="entry name" value="HTH_3"/>
    <property type="match status" value="1"/>
</dbReference>
<dbReference type="RefSeq" id="WP_092888617.1">
    <property type="nucleotide sequence ID" value="NZ_CP061502.1"/>
</dbReference>
<dbReference type="GO" id="GO:0003677">
    <property type="term" value="F:DNA binding"/>
    <property type="evidence" value="ECO:0007669"/>
    <property type="project" value="InterPro"/>
</dbReference>
<dbReference type="SUPFAM" id="SSF47413">
    <property type="entry name" value="lambda repressor-like DNA-binding domains"/>
    <property type="match status" value="1"/>
</dbReference>
<dbReference type="Proteomes" id="UP000198539">
    <property type="component" value="Unassembled WGS sequence"/>
</dbReference>
<reference evidence="2 3" key="1">
    <citation type="submission" date="2016-10" db="EMBL/GenBank/DDBJ databases">
        <authorList>
            <person name="de Groot N.N."/>
        </authorList>
    </citation>
    <scope>NUCLEOTIDE SEQUENCE [LARGE SCALE GENOMIC DNA]</scope>
    <source>
        <strain evidence="2 3">CGMCC 1.8894</strain>
    </source>
</reference>
<dbReference type="InterPro" id="IPR001387">
    <property type="entry name" value="Cro/C1-type_HTH"/>
</dbReference>
<gene>
    <name evidence="2" type="ORF">SAMN04488238_105137</name>
</gene>
<evidence type="ECO:0000313" key="3">
    <source>
        <dbReference type="Proteomes" id="UP000198539"/>
    </source>
</evidence>
<dbReference type="PROSITE" id="PS50943">
    <property type="entry name" value="HTH_CROC1"/>
    <property type="match status" value="1"/>
</dbReference>
<evidence type="ECO:0000259" key="1">
    <source>
        <dbReference type="PROSITE" id="PS50943"/>
    </source>
</evidence>